<dbReference type="FunFam" id="1.10.418.10:FF:000065">
    <property type="entry name" value="p-loop nucleoside triphosphate hydrolase superfamily protein with CH (Calponin Homology) domain"/>
    <property type="match status" value="1"/>
</dbReference>
<dbReference type="SMART" id="SM00033">
    <property type="entry name" value="CH"/>
    <property type="match status" value="1"/>
</dbReference>
<dbReference type="Pfam" id="PF00225">
    <property type="entry name" value="Kinesin"/>
    <property type="match status" value="1"/>
</dbReference>
<dbReference type="PRINTS" id="PR00380">
    <property type="entry name" value="KINESINHEAVY"/>
</dbReference>
<reference evidence="8 9" key="1">
    <citation type="journal article" date="2023" name="Life. Sci Alliance">
        <title>Evolutionary insights into 3D genome organization and epigenetic landscape of Vigna mungo.</title>
        <authorList>
            <person name="Junaid A."/>
            <person name="Singh B."/>
            <person name="Bhatia S."/>
        </authorList>
    </citation>
    <scope>NUCLEOTIDE SEQUENCE [LARGE SCALE GENOMIC DNA]</scope>
    <source>
        <strain evidence="8">Urdbean</strain>
    </source>
</reference>
<evidence type="ECO:0000256" key="1">
    <source>
        <dbReference type="ARBA" id="ARBA00010899"/>
    </source>
</evidence>
<evidence type="ECO:0000256" key="2">
    <source>
        <dbReference type="ARBA" id="ARBA00023175"/>
    </source>
</evidence>
<dbReference type="Pfam" id="PF00307">
    <property type="entry name" value="CH"/>
    <property type="match status" value="1"/>
</dbReference>
<evidence type="ECO:0000256" key="3">
    <source>
        <dbReference type="PROSITE-ProRule" id="PRU00283"/>
    </source>
</evidence>
<feature type="domain" description="Calponin-homology (CH)" evidence="6">
    <location>
        <begin position="32"/>
        <end position="139"/>
    </location>
</feature>
<dbReference type="SUPFAM" id="SSF52540">
    <property type="entry name" value="P-loop containing nucleoside triphosphate hydrolases"/>
    <property type="match status" value="1"/>
</dbReference>
<feature type="region of interest" description="Disordered" evidence="5">
    <location>
        <begin position="1032"/>
        <end position="1132"/>
    </location>
</feature>
<dbReference type="Pfam" id="PF16796">
    <property type="entry name" value="Microtub_bd"/>
    <property type="match status" value="1"/>
</dbReference>
<keyword evidence="4" id="KW-0175">Coiled coil</keyword>
<evidence type="ECO:0000256" key="5">
    <source>
        <dbReference type="SAM" id="MobiDB-lite"/>
    </source>
</evidence>
<dbReference type="InterPro" id="IPR036872">
    <property type="entry name" value="CH_dom_sf"/>
</dbReference>
<accession>A0AAQ3PC98</accession>
<dbReference type="PANTHER" id="PTHR47972">
    <property type="entry name" value="KINESIN-LIKE PROTEIN KLP-3"/>
    <property type="match status" value="1"/>
</dbReference>
<dbReference type="FunFam" id="3.40.850.10:FF:000111">
    <property type="entry name" value="p-loop nucleoside triphosphate hydrolase superfamily protein with CH (Calponin Homology) domain"/>
    <property type="match status" value="1"/>
</dbReference>
<gene>
    <name evidence="8" type="ORF">V8G54_003529</name>
</gene>
<dbReference type="FunFam" id="3.40.850.10:FF:000178">
    <property type="entry name" value="Kinesin-related protein3"/>
    <property type="match status" value="1"/>
</dbReference>
<dbReference type="Gene3D" id="1.20.5.170">
    <property type="match status" value="3"/>
</dbReference>
<organism evidence="8 9">
    <name type="scientific">Vigna mungo</name>
    <name type="common">Black gram</name>
    <name type="synonym">Phaseolus mungo</name>
    <dbReference type="NCBI Taxonomy" id="3915"/>
    <lineage>
        <taxon>Eukaryota</taxon>
        <taxon>Viridiplantae</taxon>
        <taxon>Streptophyta</taxon>
        <taxon>Embryophyta</taxon>
        <taxon>Tracheophyta</taxon>
        <taxon>Spermatophyta</taxon>
        <taxon>Magnoliopsida</taxon>
        <taxon>eudicotyledons</taxon>
        <taxon>Gunneridae</taxon>
        <taxon>Pentapetalae</taxon>
        <taxon>rosids</taxon>
        <taxon>fabids</taxon>
        <taxon>Fabales</taxon>
        <taxon>Fabaceae</taxon>
        <taxon>Papilionoideae</taxon>
        <taxon>50 kb inversion clade</taxon>
        <taxon>NPAAA clade</taxon>
        <taxon>indigoferoid/millettioid clade</taxon>
        <taxon>Phaseoleae</taxon>
        <taxon>Vigna</taxon>
    </lineage>
</organism>
<dbReference type="SMART" id="SM00129">
    <property type="entry name" value="KISc"/>
    <property type="match status" value="1"/>
</dbReference>
<proteinExistence type="inferred from homology"/>
<name>A0AAQ3PC98_VIGMU</name>
<dbReference type="Gene3D" id="3.40.850.10">
    <property type="entry name" value="Kinesin motor domain"/>
    <property type="match status" value="2"/>
</dbReference>
<dbReference type="AlphaFoldDB" id="A0AAQ3PC98"/>
<dbReference type="InterPro" id="IPR001715">
    <property type="entry name" value="CH_dom"/>
</dbReference>
<dbReference type="PROSITE" id="PS50021">
    <property type="entry name" value="CH"/>
    <property type="match status" value="1"/>
</dbReference>
<dbReference type="SUPFAM" id="SSF47576">
    <property type="entry name" value="Calponin-homology domain, CH-domain"/>
    <property type="match status" value="1"/>
</dbReference>
<dbReference type="GO" id="GO:0015630">
    <property type="term" value="C:microtubule cytoskeleton"/>
    <property type="evidence" value="ECO:0007669"/>
    <property type="project" value="TreeGrafter"/>
</dbReference>
<dbReference type="InterPro" id="IPR001752">
    <property type="entry name" value="Kinesin_motor_dom"/>
</dbReference>
<dbReference type="Proteomes" id="UP001374535">
    <property type="component" value="Chromosome 1"/>
</dbReference>
<feature type="coiled-coil region" evidence="4">
    <location>
        <begin position="346"/>
        <end position="554"/>
    </location>
</feature>
<dbReference type="InterPro" id="IPR027640">
    <property type="entry name" value="Kinesin-like_fam"/>
</dbReference>
<protein>
    <submittedName>
        <fullName evidence="8">Uncharacterized protein</fullName>
    </submittedName>
</protein>
<evidence type="ECO:0000259" key="6">
    <source>
        <dbReference type="PROSITE" id="PS50021"/>
    </source>
</evidence>
<keyword evidence="3" id="KW-0067">ATP-binding</keyword>
<comment type="similarity">
    <text evidence="1">Belongs to the TRAFAC class myosin-kinesin ATPase superfamily. Kinesin family. KIN-14 subfamily.</text>
</comment>
<feature type="compositionally biased region" description="Low complexity" evidence="5">
    <location>
        <begin position="1094"/>
        <end position="1103"/>
    </location>
</feature>
<dbReference type="PANTHER" id="PTHR47972:SF17">
    <property type="entry name" value="KINESIN MOTOR CATALYTIC DOMAIN PROTEIN"/>
    <property type="match status" value="1"/>
</dbReference>
<sequence>MNFPSEATELGSPIDSSFENGRFQSQTVELEAKNRLLLVQWLTSLIPSLKFPPNVTDGELRACLSNGTVLCQILNKLRPGIVNVVSEPDNVLPSQSENVKSFLKVLDLMGLLRFEISDLEKGSMKAVVECLLTLRKKSLQHAFGDNLPSSITVSPRVNSPFHHHHCSTTFGGEQKKFSISSKLQRVMSSPSIQEQSASLIHHAGHNFHEVFQLKPGSYIDLPPEKISEMMKSNNIDSLILQNAPTQSLLSVVNGILEESVERRNGEIPHRVACLLRKVAQEIERRMSTQAEHLRTQNNLFKAREEKYQSRIRVLETLASETKDENERERIKEEENKVDETEVGRMIKEQQDKILEISALKRELETAKRTSIVQFARLEAEAEGAKAELTHMAQEYKQQIEEAENMKDELVRLMKEQEDKRMEISALKSELGTAKRTYEAQFSQLEEEAKGAKAWTEKAQEYEYQLKVLQNKVEKFQEEVKTANDEEIARSMKEQEFKSSEISALKQELETTKIAYEVQRSQLEKDAKAELEQKCEEYEHQLTELRHKVKELEVSSDSKDQKWNMKMNRFLTVITFQFSSLQKMKLSLESTKQNVIKEQTVYAGELDLLGVKLKPLLHAAENYHVVMAENKKLFNEIQELKGNIRVYCRIRPSALGKLEKESIVEHVGENDLVVANPSKEGKDTLRSFKFNRVFNPAATQAEVYSDIQDFTRSVLDGYNVCIFAYGQTGSGKTYTMTGPNGATSETIGVNYRALNDLFRISTSRQNIVEYEIGVQMVEIYNEQVLPDASLFPVKLPSDVIKLMEIGLKNRAIAATAMNERSSRSHSVVSVHVTGKDLKTGCTMAGNLHLVDLAGSERVDRSEVIGDRLKEAQHINKSLAALGDVIFSLSQKSSHVPYRNSKLTQLLQTSLGGQAKTLMFVQINSDLSSYSETLSTLKFAERVSGVELGAARSNKEGKDIREMMEQVSSLKSSILAKDEEIERLQAMKGLAGSRVKRNIIPRSRSSIQLQSTSPQPIDDHAQQNDFVATAETCTDSDFDGRSSDFSDGGVAAGTETDGSENSSLTEVPKPPSEKMSKGLRRTVQAMRKFGRTSSNTIPTIPTIPTAPVKEPVKKSSGIKKSMSIGTLKPPKLWK</sequence>
<keyword evidence="2 3" id="KW-0505">Motor protein</keyword>
<dbReference type="GO" id="GO:0007018">
    <property type="term" value="P:microtubule-based movement"/>
    <property type="evidence" value="ECO:0007669"/>
    <property type="project" value="InterPro"/>
</dbReference>
<dbReference type="InterPro" id="IPR031852">
    <property type="entry name" value="Vik1/Cik1_MT-bd"/>
</dbReference>
<dbReference type="InterPro" id="IPR036961">
    <property type="entry name" value="Kinesin_motor_dom_sf"/>
</dbReference>
<dbReference type="Gene3D" id="1.10.418.10">
    <property type="entry name" value="Calponin-like domain"/>
    <property type="match status" value="1"/>
</dbReference>
<evidence type="ECO:0000313" key="8">
    <source>
        <dbReference type="EMBL" id="WVZ24985.1"/>
    </source>
</evidence>
<evidence type="ECO:0000259" key="7">
    <source>
        <dbReference type="PROSITE" id="PS50067"/>
    </source>
</evidence>
<feature type="binding site" evidence="3">
    <location>
        <begin position="725"/>
        <end position="732"/>
    </location>
    <ligand>
        <name>ATP</name>
        <dbReference type="ChEBI" id="CHEBI:30616"/>
    </ligand>
</feature>
<dbReference type="PROSITE" id="PS50067">
    <property type="entry name" value="KINESIN_MOTOR_2"/>
    <property type="match status" value="1"/>
</dbReference>
<keyword evidence="3" id="KW-0547">Nucleotide-binding</keyword>
<evidence type="ECO:0000313" key="9">
    <source>
        <dbReference type="Proteomes" id="UP001374535"/>
    </source>
</evidence>
<dbReference type="GO" id="GO:0005524">
    <property type="term" value="F:ATP binding"/>
    <property type="evidence" value="ECO:0007669"/>
    <property type="project" value="UniProtKB-UniRule"/>
</dbReference>
<dbReference type="EMBL" id="CP144700">
    <property type="protein sequence ID" value="WVZ24985.1"/>
    <property type="molecule type" value="Genomic_DNA"/>
</dbReference>
<dbReference type="GO" id="GO:0003777">
    <property type="term" value="F:microtubule motor activity"/>
    <property type="evidence" value="ECO:0007669"/>
    <property type="project" value="InterPro"/>
</dbReference>
<feature type="compositionally biased region" description="Low complexity" evidence="5">
    <location>
        <begin position="1112"/>
        <end position="1123"/>
    </location>
</feature>
<evidence type="ECO:0000256" key="4">
    <source>
        <dbReference type="SAM" id="Coils"/>
    </source>
</evidence>
<dbReference type="GO" id="GO:0008017">
    <property type="term" value="F:microtubule binding"/>
    <property type="evidence" value="ECO:0007669"/>
    <property type="project" value="InterPro"/>
</dbReference>
<keyword evidence="9" id="KW-1185">Reference proteome</keyword>
<feature type="domain" description="Kinesin motor" evidence="7">
    <location>
        <begin position="642"/>
        <end position="944"/>
    </location>
</feature>
<dbReference type="InterPro" id="IPR027417">
    <property type="entry name" value="P-loop_NTPase"/>
</dbReference>